<keyword evidence="1" id="KW-0999">Mitochondrion inner membrane</keyword>
<sequence length="112" mass="13129">MRQPGQEFRVDPSKSTVFEVGTLPQLPWEVQQESERYLSNNSIMKQHKFCANLCINFKTGSELLREEQNCMQTCFSKYQSAMDSYYNERNIFQSQLADLKARGLDVYEARDI</sequence>
<keyword evidence="1" id="KW-0813">Transport</keyword>
<dbReference type="InParanoid" id="A0A078AHR6"/>
<dbReference type="SUPFAM" id="SSF144122">
    <property type="entry name" value="Tim10-like"/>
    <property type="match status" value="1"/>
</dbReference>
<keyword evidence="1" id="KW-0811">Translocation</keyword>
<evidence type="ECO:0000259" key="2">
    <source>
        <dbReference type="Pfam" id="PF02953"/>
    </source>
</evidence>
<comment type="similarity">
    <text evidence="1">Belongs to the small Tim family.</text>
</comment>
<organism evidence="3 4">
    <name type="scientific">Stylonychia lemnae</name>
    <name type="common">Ciliate</name>
    <dbReference type="NCBI Taxonomy" id="5949"/>
    <lineage>
        <taxon>Eukaryota</taxon>
        <taxon>Sar</taxon>
        <taxon>Alveolata</taxon>
        <taxon>Ciliophora</taxon>
        <taxon>Intramacronucleata</taxon>
        <taxon>Spirotrichea</taxon>
        <taxon>Stichotrichia</taxon>
        <taxon>Sporadotrichida</taxon>
        <taxon>Oxytrichidae</taxon>
        <taxon>Stylonychinae</taxon>
        <taxon>Stylonychia</taxon>
    </lineage>
</organism>
<dbReference type="Gene3D" id="1.10.287.810">
    <property type="entry name" value="Mitochondrial import inner membrane translocase subunit tim13 like domains"/>
    <property type="match status" value="1"/>
</dbReference>
<reference evidence="3 4" key="1">
    <citation type="submission" date="2014-06" db="EMBL/GenBank/DDBJ databases">
        <authorList>
            <person name="Swart Estienne"/>
        </authorList>
    </citation>
    <scope>NUCLEOTIDE SEQUENCE [LARGE SCALE GENOMIC DNA]</scope>
    <source>
        <strain evidence="3 4">130c</strain>
    </source>
</reference>
<dbReference type="Proteomes" id="UP000039865">
    <property type="component" value="Unassembled WGS sequence"/>
</dbReference>
<protein>
    <recommendedName>
        <fullName evidence="1">Mitochondrial import inner membrane translocase subunit</fullName>
    </recommendedName>
</protein>
<dbReference type="AlphaFoldDB" id="A0A078AHR6"/>
<proteinExistence type="inferred from homology"/>
<keyword evidence="4" id="KW-1185">Reference proteome</keyword>
<gene>
    <name evidence="3" type="primary">Contig8012.g8542</name>
    <name evidence="3" type="ORF">STYLEM_10818</name>
</gene>
<keyword evidence="1" id="KW-0143">Chaperone</keyword>
<dbReference type="InterPro" id="IPR035427">
    <property type="entry name" value="Tim10-like_dom_sf"/>
</dbReference>
<accession>A0A078AHR6</accession>
<comment type="function">
    <text evidence="1">Mitochondrial intermembrane chaperone that participates in the import and insertion of some multi-pass transmembrane proteins into the mitochondrial inner membrane. Also required for the transfer of beta-barrel precursors from the TOM complex to the sorting and assembly machinery (SAM complex) of the outer membrane. Acts as a chaperone-like protein that protects the hydrophobic precursors from aggregation and guide them through the mitochondrial intermembrane space.</text>
</comment>
<evidence type="ECO:0000256" key="1">
    <source>
        <dbReference type="RuleBase" id="RU367043"/>
    </source>
</evidence>
<evidence type="ECO:0000313" key="3">
    <source>
        <dbReference type="EMBL" id="CDW81794.1"/>
    </source>
</evidence>
<comment type="subunit">
    <text evidence="1">Heterohexamer.</text>
</comment>
<evidence type="ECO:0000313" key="4">
    <source>
        <dbReference type="Proteomes" id="UP000039865"/>
    </source>
</evidence>
<feature type="domain" description="Tim10-like" evidence="2">
    <location>
        <begin position="30"/>
        <end position="81"/>
    </location>
</feature>
<keyword evidence="1" id="KW-1015">Disulfide bond</keyword>
<dbReference type="GO" id="GO:0005743">
    <property type="term" value="C:mitochondrial inner membrane"/>
    <property type="evidence" value="ECO:0007669"/>
    <property type="project" value="UniProtKB-SubCell"/>
</dbReference>
<keyword evidence="1" id="KW-0653">Protein transport</keyword>
<comment type="subcellular location">
    <subcellularLocation>
        <location evidence="1">Mitochondrion inner membrane</location>
        <topology evidence="1">Peripheral membrane protein</topology>
        <orientation evidence="1">Intermembrane side</orientation>
    </subcellularLocation>
</comment>
<dbReference type="EMBL" id="CCKQ01010286">
    <property type="protein sequence ID" value="CDW81794.1"/>
    <property type="molecule type" value="Genomic_DNA"/>
</dbReference>
<name>A0A078AHR6_STYLE</name>
<keyword evidence="1" id="KW-0496">Mitochondrion</keyword>
<dbReference type="GO" id="GO:0015031">
    <property type="term" value="P:protein transport"/>
    <property type="evidence" value="ECO:0007669"/>
    <property type="project" value="UniProtKB-KW"/>
</dbReference>
<dbReference type="Pfam" id="PF02953">
    <property type="entry name" value="zf-Tim10_DDP"/>
    <property type="match status" value="1"/>
</dbReference>
<keyword evidence="1" id="KW-0472">Membrane</keyword>
<comment type="domain">
    <text evidence="1">The twin CX3C motif contains 4 conserved Cys residues that form 2 disulfide bonds in the mitochondrial intermembrane space.</text>
</comment>
<dbReference type="InterPro" id="IPR004217">
    <property type="entry name" value="Tim10-like"/>
</dbReference>